<name>A0A8J7YC48_9EURY</name>
<dbReference type="EMBL" id="RKLQ01000001">
    <property type="protein sequence ID" value="MBX0303345.1"/>
    <property type="molecule type" value="Genomic_DNA"/>
</dbReference>
<accession>A0A8J7YC48</accession>
<dbReference type="Proteomes" id="UP000783863">
    <property type="component" value="Unassembled WGS sequence"/>
</dbReference>
<dbReference type="AlphaFoldDB" id="A0A8J7YC48"/>
<proteinExistence type="predicted"/>
<organism evidence="2 3">
    <name type="scientific">Haloarcula salinisoli</name>
    <dbReference type="NCBI Taxonomy" id="2487746"/>
    <lineage>
        <taxon>Archaea</taxon>
        <taxon>Methanobacteriati</taxon>
        <taxon>Methanobacteriota</taxon>
        <taxon>Stenosarchaea group</taxon>
        <taxon>Halobacteria</taxon>
        <taxon>Halobacteriales</taxon>
        <taxon>Haloarculaceae</taxon>
        <taxon>Haloarcula</taxon>
    </lineage>
</organism>
<protein>
    <submittedName>
        <fullName evidence="2">CHAT domain-containing protein</fullName>
    </submittedName>
</protein>
<gene>
    <name evidence="2" type="ORF">EGD98_06625</name>
</gene>
<comment type="caution">
    <text evidence="2">The sequence shown here is derived from an EMBL/GenBank/DDBJ whole genome shotgun (WGS) entry which is preliminary data.</text>
</comment>
<dbReference type="RefSeq" id="WP_220587554.1">
    <property type="nucleotide sequence ID" value="NZ_RKLQ01000001.1"/>
</dbReference>
<evidence type="ECO:0000313" key="2">
    <source>
        <dbReference type="EMBL" id="MBX0303345.1"/>
    </source>
</evidence>
<keyword evidence="3" id="KW-1185">Reference proteome</keyword>
<reference evidence="2" key="1">
    <citation type="submission" date="2021-06" db="EMBL/GenBank/DDBJ databases">
        <title>Halomicroarcula sp. F24A a new haloarchaeum isolated from saline soil.</title>
        <authorList>
            <person name="Duran-Viseras A."/>
            <person name="Sanchez-Porro C."/>
            <person name="Ventosa A."/>
        </authorList>
    </citation>
    <scope>NUCLEOTIDE SEQUENCE</scope>
    <source>
        <strain evidence="2">F24A</strain>
    </source>
</reference>
<sequence>MVSWGVAGTAAEQRTAAKTARQDRSGASTVLAQLNERRECPPETIPRATTNCVRGRTARLRVPGTEPTVAALDCDAQYTLTSASELPEGAYLLSVTVQTADGTRGENPLTAQQGRIHVRFDGPASLRPTKGDTVLSLWDSQELSVGVGESTSIGPAHIQVPETPQGLATGISHMSAAHHTLSPSRSHPGQRGHPPLLTTGEDTTIPTELANTMPETGIELRAPACVESLFVLAPLAYYLGADVTVGDRKRAVLTAAGTDVHYEFGPFPDFQDEVGSMVQRLFYLDCLVRRMNPESDPELLERCSLDPETVRSLSPAGRLERYLSTPTDAVDAAVPEWHLSTHTQPSLERARCLPFLLDKLSLIYLSNGSELERCDLLEKTLSDSYTRGAAEKTAMVEPTGGVGRVQGWLAPGTPIDAFKTTPSAYENRYRYRKKETDRLQLSVVLNDMEMSDERHAVSEIYRAADLPMDVTVSDQLTTGALADVFESENDFVHFIGHCEDDGLCCPDGTLSMSSLSESRTRTFFLNACGSYQQGLDLIEQGSVAGAVTFADVLDSHAAMVGTAFARLLSNGFSIQRALQLARRRIMMSKDYAVVGDGTYALLPGPTDPVVVMVREADSGYNLTCEVMTPQGAGESYDLPVDGEMALNGTATEHTVSAATLVETLESNSLPVIFEGDFHWSEDLAARLDPDF</sequence>
<feature type="region of interest" description="Disordered" evidence="1">
    <location>
        <begin position="179"/>
        <end position="202"/>
    </location>
</feature>
<feature type="region of interest" description="Disordered" evidence="1">
    <location>
        <begin position="1"/>
        <end position="28"/>
    </location>
</feature>
<evidence type="ECO:0000313" key="3">
    <source>
        <dbReference type="Proteomes" id="UP000783863"/>
    </source>
</evidence>
<evidence type="ECO:0000256" key="1">
    <source>
        <dbReference type="SAM" id="MobiDB-lite"/>
    </source>
</evidence>